<keyword evidence="2" id="KW-1185">Reference proteome</keyword>
<reference evidence="1" key="2">
    <citation type="submission" date="2025-09" db="UniProtKB">
        <authorList>
            <consortium name="Ensembl"/>
        </authorList>
    </citation>
    <scope>IDENTIFICATION</scope>
</reference>
<evidence type="ECO:0000313" key="2">
    <source>
        <dbReference type="Proteomes" id="UP000694522"/>
    </source>
</evidence>
<evidence type="ECO:0000313" key="1">
    <source>
        <dbReference type="Ensembl" id="ENSACOP00000006284.1"/>
    </source>
</evidence>
<evidence type="ECO:0008006" key="3">
    <source>
        <dbReference type="Google" id="ProtNLM"/>
    </source>
</evidence>
<dbReference type="Ensembl" id="ENSACOT00000006512.1">
    <property type="protein sequence ID" value="ENSACOP00000006284.1"/>
    <property type="gene ID" value="ENSACOG00000004390.1"/>
</dbReference>
<proteinExistence type="predicted"/>
<dbReference type="AlphaFoldDB" id="A0A8B9IUF7"/>
<organism evidence="1 2">
    <name type="scientific">Amazona collaria</name>
    <name type="common">yellow-billed parrot</name>
    <dbReference type="NCBI Taxonomy" id="241587"/>
    <lineage>
        <taxon>Eukaryota</taxon>
        <taxon>Metazoa</taxon>
        <taxon>Chordata</taxon>
        <taxon>Craniata</taxon>
        <taxon>Vertebrata</taxon>
        <taxon>Euteleostomi</taxon>
        <taxon>Archelosauria</taxon>
        <taxon>Archosauria</taxon>
        <taxon>Dinosauria</taxon>
        <taxon>Saurischia</taxon>
        <taxon>Theropoda</taxon>
        <taxon>Coelurosauria</taxon>
        <taxon>Aves</taxon>
        <taxon>Neognathae</taxon>
        <taxon>Neoaves</taxon>
        <taxon>Telluraves</taxon>
        <taxon>Australaves</taxon>
        <taxon>Psittaciformes</taxon>
        <taxon>Psittacidae</taxon>
        <taxon>Amazona</taxon>
    </lineage>
</organism>
<dbReference type="Proteomes" id="UP000694522">
    <property type="component" value="Unplaced"/>
</dbReference>
<sequence length="95" mass="10410">PTFSSSLHKGGAHQKCGHLGEKATNRWAQDCGIVINLNIIKTVIAQCPVCQHTHTGKLPGQIWQTDYIGPLPAYRVCRYVCTAADTIWTLNSSSM</sequence>
<protein>
    <recommendedName>
        <fullName evidence="3">Integrase zinc-binding domain-containing protein</fullName>
    </recommendedName>
</protein>
<reference evidence="1" key="1">
    <citation type="submission" date="2025-08" db="UniProtKB">
        <authorList>
            <consortium name="Ensembl"/>
        </authorList>
    </citation>
    <scope>IDENTIFICATION</scope>
</reference>
<accession>A0A8B9IUF7</accession>
<name>A0A8B9IUF7_9PSIT</name>